<accession>A0A2W1NFY0</accession>
<evidence type="ECO:0000313" key="2">
    <source>
        <dbReference type="Proteomes" id="UP000214746"/>
    </source>
</evidence>
<dbReference type="EMBL" id="NHRJ02000001">
    <property type="protein sequence ID" value="PZE22590.1"/>
    <property type="molecule type" value="Genomic_DNA"/>
</dbReference>
<comment type="caution">
    <text evidence="1">The sequence shown here is derived from an EMBL/GenBank/DDBJ whole genome shotgun (WGS) entry which is preliminary data.</text>
</comment>
<dbReference type="RefSeq" id="WP_089198360.1">
    <property type="nucleotide sequence ID" value="NZ_NHRJ02000001.1"/>
</dbReference>
<reference evidence="1" key="1">
    <citation type="submission" date="2018-06" db="EMBL/GenBank/DDBJ databases">
        <title>Paenibacillus xerothermodurans sp. nov. an extremely dry heat resistant spore forming bacterium isolated from the soil of Cape Canaveral, Florida.</title>
        <authorList>
            <person name="Seuylemezian A."/>
            <person name="Kaur N."/>
            <person name="Patil P."/>
            <person name="Patil P."/>
            <person name="Mayilraj S."/>
            <person name="Vaishampayan P."/>
        </authorList>
    </citation>
    <scope>NUCLEOTIDE SEQUENCE [LARGE SCALE GENOMIC DNA]</scope>
    <source>
        <strain evidence="1">ATCC 27380</strain>
    </source>
</reference>
<dbReference type="InterPro" id="IPR014938">
    <property type="entry name" value="YfhH-like"/>
</dbReference>
<protein>
    <submittedName>
        <fullName evidence="1">DUF1811 family protein</fullName>
    </submittedName>
</protein>
<dbReference type="SUPFAM" id="SSF101697">
    <property type="entry name" value="Hypothetical protein YfhH"/>
    <property type="match status" value="1"/>
</dbReference>
<gene>
    <name evidence="1" type="ORF">CBW46_002090</name>
</gene>
<name>A0A2W1NFY0_PAEXE</name>
<keyword evidence="2" id="KW-1185">Reference proteome</keyword>
<dbReference type="Proteomes" id="UP000214746">
    <property type="component" value="Unassembled WGS sequence"/>
</dbReference>
<organism evidence="1 2">
    <name type="scientific">Paenibacillus xerothermodurans</name>
    <dbReference type="NCBI Taxonomy" id="1977292"/>
    <lineage>
        <taxon>Bacteria</taxon>
        <taxon>Bacillati</taxon>
        <taxon>Bacillota</taxon>
        <taxon>Bacilli</taxon>
        <taxon>Bacillales</taxon>
        <taxon>Paenibacillaceae</taxon>
        <taxon>Paenibacillus</taxon>
    </lineage>
</organism>
<evidence type="ECO:0000313" key="1">
    <source>
        <dbReference type="EMBL" id="PZE22590.1"/>
    </source>
</evidence>
<dbReference type="AlphaFoldDB" id="A0A2W1NFY0"/>
<sequence>MKKLYSQMSRDELESEMLENLEAAARAEFQSQKELFERKYYTAKAYTLNPADFPPGIYAVEGQPGTLFQLKYLNGIMGWGTVGAEAEASFLISMLTPVSHGG</sequence>
<proteinExistence type="predicted"/>
<dbReference type="OrthoDB" id="2353288at2"/>
<dbReference type="Gene3D" id="2.30.30.340">
    <property type="entry name" value="Hypothetical protein YfhH like domains"/>
    <property type="match status" value="1"/>
</dbReference>
<dbReference type="Pfam" id="PF08838">
    <property type="entry name" value="DUF1811"/>
    <property type="match status" value="1"/>
</dbReference>
<dbReference type="InterPro" id="IPR036289">
    <property type="entry name" value="YfhH"/>
</dbReference>